<dbReference type="InterPro" id="IPR010610">
    <property type="entry name" value="EryCIII-like_C"/>
</dbReference>
<keyword evidence="6" id="KW-1185">Reference proteome</keyword>
<dbReference type="Pfam" id="PF08242">
    <property type="entry name" value="Methyltransf_12"/>
    <property type="match status" value="1"/>
</dbReference>
<feature type="domain" description="Methyltransferase type 12" evidence="4">
    <location>
        <begin position="455"/>
        <end position="551"/>
    </location>
</feature>
<evidence type="ECO:0000259" key="4">
    <source>
        <dbReference type="Pfam" id="PF08242"/>
    </source>
</evidence>
<dbReference type="PANTHER" id="PTHR48050:SF13">
    <property type="entry name" value="STEROL 3-BETA-GLUCOSYLTRANSFERASE UGT80A2"/>
    <property type="match status" value="1"/>
</dbReference>
<dbReference type="Pfam" id="PF06722">
    <property type="entry name" value="EryCIII-like_C"/>
    <property type="match status" value="1"/>
</dbReference>
<dbReference type="SUPFAM" id="SSF53756">
    <property type="entry name" value="UDP-Glycosyltransferase/glycogen phosphorylase"/>
    <property type="match status" value="1"/>
</dbReference>
<keyword evidence="5" id="KW-0489">Methyltransferase</keyword>
<feature type="domain" description="Erythromycin biosynthesis protein CIII-like C-terminal" evidence="3">
    <location>
        <begin position="291"/>
        <end position="377"/>
    </location>
</feature>
<name>A0A7W7U450_9ACTN</name>
<proteinExistence type="predicted"/>
<dbReference type="InterPro" id="IPR013217">
    <property type="entry name" value="Methyltransf_12"/>
</dbReference>
<dbReference type="Gene3D" id="3.40.50.2000">
    <property type="entry name" value="Glycogen Phosphorylase B"/>
    <property type="match status" value="2"/>
</dbReference>
<dbReference type="InterPro" id="IPR050426">
    <property type="entry name" value="Glycosyltransferase_28"/>
</dbReference>
<comment type="caution">
    <text evidence="5">The sequence shown here is derived from an EMBL/GenBank/DDBJ whole genome shotgun (WGS) entry which is preliminary data.</text>
</comment>
<dbReference type="Proteomes" id="UP000582643">
    <property type="component" value="Unassembled WGS sequence"/>
</dbReference>
<dbReference type="GO" id="GO:0017000">
    <property type="term" value="P:antibiotic biosynthetic process"/>
    <property type="evidence" value="ECO:0007669"/>
    <property type="project" value="UniProtKB-ARBA"/>
</dbReference>
<dbReference type="InterPro" id="IPR002213">
    <property type="entry name" value="UDP_glucos_trans"/>
</dbReference>
<reference evidence="5 6" key="1">
    <citation type="submission" date="2020-08" db="EMBL/GenBank/DDBJ databases">
        <title>Genomic Encyclopedia of Type Strains, Phase III (KMG-III): the genomes of soil and plant-associated and newly described type strains.</title>
        <authorList>
            <person name="Whitman W."/>
        </authorList>
    </citation>
    <scope>NUCLEOTIDE SEQUENCE [LARGE SCALE GENOMIC DNA]</scope>
    <source>
        <strain evidence="5 6">SFB5A</strain>
    </source>
</reference>
<dbReference type="PANTHER" id="PTHR48050">
    <property type="entry name" value="STEROL 3-BETA-GLUCOSYLTRANSFERASE"/>
    <property type="match status" value="1"/>
</dbReference>
<dbReference type="InterPro" id="IPR029063">
    <property type="entry name" value="SAM-dependent_MTases_sf"/>
</dbReference>
<evidence type="ECO:0000256" key="2">
    <source>
        <dbReference type="SAM" id="MobiDB-lite"/>
    </source>
</evidence>
<evidence type="ECO:0000313" key="5">
    <source>
        <dbReference type="EMBL" id="MBB4984697.1"/>
    </source>
</evidence>
<dbReference type="GO" id="GO:0008194">
    <property type="term" value="F:UDP-glycosyltransferase activity"/>
    <property type="evidence" value="ECO:0007669"/>
    <property type="project" value="InterPro"/>
</dbReference>
<dbReference type="EMBL" id="JACHJY010000008">
    <property type="protein sequence ID" value="MBB4984697.1"/>
    <property type="molecule type" value="Genomic_DNA"/>
</dbReference>
<dbReference type="SUPFAM" id="SSF53335">
    <property type="entry name" value="S-adenosyl-L-methionine-dependent methyltransferases"/>
    <property type="match status" value="1"/>
</dbReference>
<organism evidence="5 6">
    <name type="scientific">Streptomyces nymphaeiformis</name>
    <dbReference type="NCBI Taxonomy" id="2663842"/>
    <lineage>
        <taxon>Bacteria</taxon>
        <taxon>Bacillati</taxon>
        <taxon>Actinomycetota</taxon>
        <taxon>Actinomycetes</taxon>
        <taxon>Kitasatosporales</taxon>
        <taxon>Streptomycetaceae</taxon>
        <taxon>Streptomyces</taxon>
    </lineage>
</organism>
<dbReference type="CDD" id="cd02440">
    <property type="entry name" value="AdoMet_MTases"/>
    <property type="match status" value="1"/>
</dbReference>
<dbReference type="GO" id="GO:0016758">
    <property type="term" value="F:hexosyltransferase activity"/>
    <property type="evidence" value="ECO:0007669"/>
    <property type="project" value="UniProtKB-ARBA"/>
</dbReference>
<dbReference type="GO" id="GO:0008168">
    <property type="term" value="F:methyltransferase activity"/>
    <property type="evidence" value="ECO:0007669"/>
    <property type="project" value="UniProtKB-KW"/>
</dbReference>
<feature type="compositionally biased region" description="Pro residues" evidence="2">
    <location>
        <begin position="131"/>
        <end position="143"/>
    </location>
</feature>
<dbReference type="Gene3D" id="3.40.50.150">
    <property type="entry name" value="Vaccinia Virus protein VP39"/>
    <property type="match status" value="1"/>
</dbReference>
<dbReference type="GO" id="GO:0032259">
    <property type="term" value="P:methylation"/>
    <property type="evidence" value="ECO:0007669"/>
    <property type="project" value="UniProtKB-KW"/>
</dbReference>
<protein>
    <submittedName>
        <fullName evidence="5">UDP:flavonoid glycosyltransferase YjiC (YdhE family)/ubiquinone/menaquinone biosynthesis C-methylase UbiE</fullName>
    </submittedName>
</protein>
<accession>A0A7W7U450</accession>
<dbReference type="FunFam" id="3.40.50.2000:FF:000009">
    <property type="entry name" value="Sterol 3-beta-glucosyltransferase UGT80A2"/>
    <property type="match status" value="1"/>
</dbReference>
<evidence type="ECO:0000313" key="6">
    <source>
        <dbReference type="Proteomes" id="UP000582643"/>
    </source>
</evidence>
<evidence type="ECO:0000259" key="3">
    <source>
        <dbReference type="Pfam" id="PF06722"/>
    </source>
</evidence>
<gene>
    <name evidence="5" type="ORF">GGE06_005643</name>
</gene>
<dbReference type="CDD" id="cd03784">
    <property type="entry name" value="GT1_Gtf-like"/>
    <property type="match status" value="1"/>
</dbReference>
<dbReference type="AlphaFoldDB" id="A0A7W7U450"/>
<keyword evidence="5" id="KW-0830">Ubiquinone</keyword>
<keyword evidence="1 5" id="KW-0808">Transferase</keyword>
<evidence type="ECO:0000256" key="1">
    <source>
        <dbReference type="ARBA" id="ARBA00022679"/>
    </source>
</evidence>
<feature type="region of interest" description="Disordered" evidence="2">
    <location>
        <begin position="130"/>
        <end position="149"/>
    </location>
</feature>
<sequence>MRVLLMAYGSRGDIAPLAGLAAQLRKRGAEVRVCAPPDDEFAELLAGVGAELVPFGRDVRELVTGAPPSDVSGFAAELVAAHFETVGKAAEGCDVLVASGLMPAGARSVAEKLGIRYVYAGFHPFDLPSAHYPPPPRPGPPAPDDMTDNQALWDLDAQKVNALYREPLNAHREAIGLAPVDNVRDHVFTDRPLLAADPVLGPWEQLTNLDLVQTGAWILPDDRPLPADLEAFLDAGTPPVYVGFGSMPMKAATDIARTAVEAARAQGRRVLVSRGWADLDLVDASDDCFAVGDVSHQTLFRRVAAVVHHGGAGTTTTAARAGAPQVVVPQFVDQPHWAARVAELGIGAAHDGPTPTFETLSAALRTALTPETQARAKAVAATIRTDGTAVAADLLLDGTVAAADLLLDTKPAPPLSREQISAIAHTHHPIKSPLDDDSVSRLLEHALPRGDERVLDLGCGTAEWLLRALATRPQLHAEGVDVSEVALTQARRSAGRLGVDERLVLHRQEAADFSPPQPYDLVISVGATHAFGGLLPTLAAARKHLAPGGRVLIGESFWERTPSPAALEMFGDLADLATTVDSVVADGWTPVHGHVSTRGERDAYEWACWGSLASWALDHQDDPAGAQALETATAARSDWLHGYRDSFGFVCLVLRRTSD</sequence>